<dbReference type="GeneID" id="87832891"/>
<dbReference type="Proteomes" id="UP001302602">
    <property type="component" value="Unassembled WGS sequence"/>
</dbReference>
<evidence type="ECO:0000313" key="2">
    <source>
        <dbReference type="EMBL" id="KAK4125908.1"/>
    </source>
</evidence>
<sequence length="196" mass="21310">MTRLIGALYLAPIDQTKTHRILDIGTGTGVWAISIADDFPDATILGNDLSANFLSAAPPNVKNLTPGGYAEFQDFNLLYYSEDGTLTLNHALREWITALCGAAESLGRDPNPGSKLKAWVREAGFKGSCTRGTGFPLVMNGLEGLSMRLYCGVLGWREEVRGLLTSVRRDLADTGVHALFICEFFVPLQAGMNKDR</sequence>
<proteinExistence type="predicted"/>
<dbReference type="CDD" id="cd02440">
    <property type="entry name" value="AdoMet_MTases"/>
    <property type="match status" value="1"/>
</dbReference>
<evidence type="ECO:0000313" key="3">
    <source>
        <dbReference type="Proteomes" id="UP001302602"/>
    </source>
</evidence>
<dbReference type="InterPro" id="IPR041698">
    <property type="entry name" value="Methyltransf_25"/>
</dbReference>
<organism evidence="2 3">
    <name type="scientific">Parathielavia appendiculata</name>
    <dbReference type="NCBI Taxonomy" id="2587402"/>
    <lineage>
        <taxon>Eukaryota</taxon>
        <taxon>Fungi</taxon>
        <taxon>Dikarya</taxon>
        <taxon>Ascomycota</taxon>
        <taxon>Pezizomycotina</taxon>
        <taxon>Sordariomycetes</taxon>
        <taxon>Sordariomycetidae</taxon>
        <taxon>Sordariales</taxon>
        <taxon>Chaetomiaceae</taxon>
        <taxon>Parathielavia</taxon>
    </lineage>
</organism>
<keyword evidence="3" id="KW-1185">Reference proteome</keyword>
<name>A0AAN6U3Q7_9PEZI</name>
<dbReference type="RefSeq" id="XP_062649679.1">
    <property type="nucleotide sequence ID" value="XM_062796123.1"/>
</dbReference>
<dbReference type="SUPFAM" id="SSF53335">
    <property type="entry name" value="S-adenosyl-L-methionine-dependent methyltransferases"/>
    <property type="match status" value="1"/>
</dbReference>
<reference evidence="2" key="2">
    <citation type="submission" date="2023-05" db="EMBL/GenBank/DDBJ databases">
        <authorList>
            <consortium name="Lawrence Berkeley National Laboratory"/>
            <person name="Steindorff A."/>
            <person name="Hensen N."/>
            <person name="Bonometti L."/>
            <person name="Westerberg I."/>
            <person name="Brannstrom I.O."/>
            <person name="Guillou S."/>
            <person name="Cros-Aarteil S."/>
            <person name="Calhoun S."/>
            <person name="Haridas S."/>
            <person name="Kuo A."/>
            <person name="Mondo S."/>
            <person name="Pangilinan J."/>
            <person name="Riley R."/>
            <person name="Labutti K."/>
            <person name="Andreopoulos B."/>
            <person name="Lipzen A."/>
            <person name="Chen C."/>
            <person name="Yanf M."/>
            <person name="Daum C."/>
            <person name="Ng V."/>
            <person name="Clum A."/>
            <person name="Ohm R."/>
            <person name="Martin F."/>
            <person name="Silar P."/>
            <person name="Natvig D."/>
            <person name="Lalanne C."/>
            <person name="Gautier V."/>
            <person name="Ament-Velasquez S.L."/>
            <person name="Kruys A."/>
            <person name="Hutchinson M.I."/>
            <person name="Powell A.J."/>
            <person name="Barry K."/>
            <person name="Miller A.N."/>
            <person name="Grigoriev I.V."/>
            <person name="Debuchy R."/>
            <person name="Gladieux P."/>
            <person name="Thoren M.H."/>
            <person name="Johannesson H."/>
        </authorList>
    </citation>
    <scope>NUCLEOTIDE SEQUENCE</scope>
    <source>
        <strain evidence="2">CBS 731.68</strain>
    </source>
</reference>
<comment type="caution">
    <text evidence="2">The sequence shown here is derived from an EMBL/GenBank/DDBJ whole genome shotgun (WGS) entry which is preliminary data.</text>
</comment>
<evidence type="ECO:0000259" key="1">
    <source>
        <dbReference type="Pfam" id="PF13649"/>
    </source>
</evidence>
<reference evidence="2" key="1">
    <citation type="journal article" date="2023" name="Mol. Phylogenet. Evol.">
        <title>Genome-scale phylogeny and comparative genomics of the fungal order Sordariales.</title>
        <authorList>
            <person name="Hensen N."/>
            <person name="Bonometti L."/>
            <person name="Westerberg I."/>
            <person name="Brannstrom I.O."/>
            <person name="Guillou S."/>
            <person name="Cros-Aarteil S."/>
            <person name="Calhoun S."/>
            <person name="Haridas S."/>
            <person name="Kuo A."/>
            <person name="Mondo S."/>
            <person name="Pangilinan J."/>
            <person name="Riley R."/>
            <person name="LaButti K."/>
            <person name="Andreopoulos B."/>
            <person name="Lipzen A."/>
            <person name="Chen C."/>
            <person name="Yan M."/>
            <person name="Daum C."/>
            <person name="Ng V."/>
            <person name="Clum A."/>
            <person name="Steindorff A."/>
            <person name="Ohm R.A."/>
            <person name="Martin F."/>
            <person name="Silar P."/>
            <person name="Natvig D.O."/>
            <person name="Lalanne C."/>
            <person name="Gautier V."/>
            <person name="Ament-Velasquez S.L."/>
            <person name="Kruys A."/>
            <person name="Hutchinson M.I."/>
            <person name="Powell A.J."/>
            <person name="Barry K."/>
            <person name="Miller A.N."/>
            <person name="Grigoriev I.V."/>
            <person name="Debuchy R."/>
            <person name="Gladieux P."/>
            <person name="Hiltunen Thoren M."/>
            <person name="Johannesson H."/>
        </authorList>
    </citation>
    <scope>NUCLEOTIDE SEQUENCE</scope>
    <source>
        <strain evidence="2">CBS 731.68</strain>
    </source>
</reference>
<accession>A0AAN6U3Q7</accession>
<feature type="domain" description="Methyltransferase" evidence="1">
    <location>
        <begin position="21"/>
        <end position="72"/>
    </location>
</feature>
<dbReference type="Gene3D" id="3.40.50.150">
    <property type="entry name" value="Vaccinia Virus protein VP39"/>
    <property type="match status" value="1"/>
</dbReference>
<protein>
    <recommendedName>
        <fullName evidence="1">Methyltransferase domain-containing protein</fullName>
    </recommendedName>
</protein>
<gene>
    <name evidence="2" type="ORF">N657DRAFT_678938</name>
</gene>
<dbReference type="InterPro" id="IPR029063">
    <property type="entry name" value="SAM-dependent_MTases_sf"/>
</dbReference>
<dbReference type="Pfam" id="PF13649">
    <property type="entry name" value="Methyltransf_25"/>
    <property type="match status" value="1"/>
</dbReference>
<dbReference type="EMBL" id="MU853225">
    <property type="protein sequence ID" value="KAK4125908.1"/>
    <property type="molecule type" value="Genomic_DNA"/>
</dbReference>
<dbReference type="AlphaFoldDB" id="A0AAN6U3Q7"/>